<dbReference type="Pfam" id="PF23544">
    <property type="entry name" value="AtuA_ferredoxin"/>
    <property type="match status" value="1"/>
</dbReference>
<dbReference type="PROSITE" id="PS50048">
    <property type="entry name" value="ZN2_CY6_FUNGAL_2"/>
    <property type="match status" value="1"/>
</dbReference>
<comment type="caution">
    <text evidence="5">The sequence shown here is derived from an EMBL/GenBank/DDBJ whole genome shotgun (WGS) entry which is preliminary data.</text>
</comment>
<accession>A0A8K0RT81</accession>
<dbReference type="Pfam" id="PF07287">
    <property type="entry name" value="AtuA"/>
    <property type="match status" value="1"/>
</dbReference>
<sequence length="1158" mass="127376">MPSNACDRCHRRKVRCDKIQPQCGLCKRAGVACEYAVSEHQLRRRNTQKLERRIRELQASNETLSAQLRSEGTATPRERQREREVEESPATQLNGSSPPGDGEVAEEVIQMSLIAGGGHHFVGSTSGLLLANLLQSRPQPSSSLHSSGWKPTSISDLTSPQGGSGLPPKSLASELLKAYCSHDHLCYPFLSIKSLYRSLDAVYEEGREKDPVDAFFVDMTLAIGTAQVHKFNWNGVYDAETHYNRAMTMLADVLARDGIERLQALLLVCQYRMGTTSSNTTTSVWHLIGVAARTCLEMGLHRAATYALPQTNEDDPDRKAKEEEMETKRRCFWSLVALDRVTSLALGRPLALQLEDIDVDLPLSATLDQLPQDGSPLSSAPYGTPQYRAATSVFVHIVRYRLICGKIINALHRSAKHVTFAVISYEEMRTALARELQEWHTETANLPLVKSDAAAASPASGSSFRCEEWYRLLYHNGVLMLFRPSPCLNDASVNSLALQNVFDSAREAISLLSDAVVADVVEASTPSHTTDMSVAAAVNAAPFSADLANMTVDSTPPIRIGNVSGATGDHPHAMARMVSSGNVDVITGDWLSEMNIAWNAITKQEVDPNLGYENGFFEQLEECLDDIMQRDIRVVTNAGALNTDALYNKVRELCEKRGYGDCVVAKVLGDDVSEVVMDKEKRRSVQITHLDHPEQTLDSWGFEPCCATAYIGCWGIVQALRAGARIVICGRCTDASPVMGAAAWYHGWREDQYEELAGSLLAAHLIECGPYVVGANFSGFKDFLPELVDIAFPIAEINQKGRCAIGRTGEGGGRVTKETVTAQLLYELQGHLYLNPDVVADLSGVKVEQESPNRVSVSCVKGFAPPATAKVMIAAKGGFQAEATFYINGLDVAEKAAMMKAQLAHMFKDSNFSRLSIELYGTPAENPTSQQAGTVSLRVFAQARRKEDIEASKFKVPIYALRMQSYPGYHMNLDFRTMVPKPFMEMFPALMPVSAIDHRVEMSTGVSHRVEPPAKTATYPIVRPSTETHGPVDMLTFGPTEWAPLGSVVHARSGDKGDNSNVGFFVRNDDEYAWLRNLLTVSKLKQLFGDDWFKGNPDRRVERVEFPGINAVHFRVLDNLNGGIASSDRIDGLGKGIGEYLRSRYVDVPKAFLERGRI</sequence>
<evidence type="ECO:0000313" key="5">
    <source>
        <dbReference type="EMBL" id="KAH7238118.1"/>
    </source>
</evidence>
<feature type="compositionally biased region" description="Polar residues" evidence="3">
    <location>
        <begin position="149"/>
        <end position="161"/>
    </location>
</feature>
<dbReference type="Gene3D" id="4.10.240.10">
    <property type="entry name" value="Zn(2)-C6 fungal-type DNA-binding domain"/>
    <property type="match status" value="1"/>
</dbReference>
<evidence type="ECO:0000256" key="3">
    <source>
        <dbReference type="SAM" id="MobiDB-lite"/>
    </source>
</evidence>
<dbReference type="CDD" id="cd12148">
    <property type="entry name" value="fungal_TF_MHR"/>
    <property type="match status" value="1"/>
</dbReference>
<dbReference type="Pfam" id="PF04082">
    <property type="entry name" value="Fungal_trans"/>
    <property type="match status" value="1"/>
</dbReference>
<dbReference type="GO" id="GO:0000981">
    <property type="term" value="F:DNA-binding transcription factor activity, RNA polymerase II-specific"/>
    <property type="evidence" value="ECO:0007669"/>
    <property type="project" value="InterPro"/>
</dbReference>
<dbReference type="SUPFAM" id="SSF57701">
    <property type="entry name" value="Zn2/Cys6 DNA-binding domain"/>
    <property type="match status" value="1"/>
</dbReference>
<dbReference type="PROSITE" id="PS00463">
    <property type="entry name" value="ZN2_CY6_FUNGAL_1"/>
    <property type="match status" value="1"/>
</dbReference>
<evidence type="ECO:0000313" key="6">
    <source>
        <dbReference type="Proteomes" id="UP000813427"/>
    </source>
</evidence>
<proteinExistence type="predicted"/>
<feature type="compositionally biased region" description="Basic and acidic residues" evidence="3">
    <location>
        <begin position="76"/>
        <end position="86"/>
    </location>
</feature>
<dbReference type="InterPro" id="IPR001138">
    <property type="entry name" value="Zn2Cys6_DnaBD"/>
</dbReference>
<dbReference type="CDD" id="cd00067">
    <property type="entry name" value="GAL4"/>
    <property type="match status" value="1"/>
</dbReference>
<keyword evidence="6" id="KW-1185">Reference proteome</keyword>
<dbReference type="InterPro" id="IPR056362">
    <property type="entry name" value="AtuA-like_ferredoxin_dom"/>
</dbReference>
<dbReference type="InterPro" id="IPR010839">
    <property type="entry name" value="AtuA_N"/>
</dbReference>
<dbReference type="OrthoDB" id="10265871at2759"/>
<dbReference type="GO" id="GO:0006351">
    <property type="term" value="P:DNA-templated transcription"/>
    <property type="evidence" value="ECO:0007669"/>
    <property type="project" value="InterPro"/>
</dbReference>
<dbReference type="AlphaFoldDB" id="A0A8K0RT81"/>
<reference evidence="5" key="1">
    <citation type="journal article" date="2021" name="Nat. Commun.">
        <title>Genetic determinants of endophytism in the Arabidopsis root mycobiome.</title>
        <authorList>
            <person name="Mesny F."/>
            <person name="Miyauchi S."/>
            <person name="Thiergart T."/>
            <person name="Pickel B."/>
            <person name="Atanasova L."/>
            <person name="Karlsson M."/>
            <person name="Huettel B."/>
            <person name="Barry K.W."/>
            <person name="Haridas S."/>
            <person name="Chen C."/>
            <person name="Bauer D."/>
            <person name="Andreopoulos W."/>
            <person name="Pangilinan J."/>
            <person name="LaButti K."/>
            <person name="Riley R."/>
            <person name="Lipzen A."/>
            <person name="Clum A."/>
            <person name="Drula E."/>
            <person name="Henrissat B."/>
            <person name="Kohler A."/>
            <person name="Grigoriev I.V."/>
            <person name="Martin F.M."/>
            <person name="Hacquard S."/>
        </authorList>
    </citation>
    <scope>NUCLEOTIDE SEQUENCE</scope>
    <source>
        <strain evidence="5">MPI-SDFR-AT-0068</strain>
    </source>
</reference>
<keyword evidence="2" id="KW-0539">Nucleus</keyword>
<dbReference type="SMART" id="SM00066">
    <property type="entry name" value="GAL4"/>
    <property type="match status" value="1"/>
</dbReference>
<dbReference type="GO" id="GO:0008270">
    <property type="term" value="F:zinc ion binding"/>
    <property type="evidence" value="ECO:0007669"/>
    <property type="project" value="InterPro"/>
</dbReference>
<evidence type="ECO:0000256" key="2">
    <source>
        <dbReference type="ARBA" id="ARBA00023242"/>
    </source>
</evidence>
<feature type="region of interest" description="Disordered" evidence="3">
    <location>
        <begin position="59"/>
        <end position="103"/>
    </location>
</feature>
<dbReference type="EMBL" id="JAGPXF010000006">
    <property type="protein sequence ID" value="KAH7238118.1"/>
    <property type="molecule type" value="Genomic_DNA"/>
</dbReference>
<feature type="region of interest" description="Disordered" evidence="3">
    <location>
        <begin position="140"/>
        <end position="167"/>
    </location>
</feature>
<evidence type="ECO:0000256" key="1">
    <source>
        <dbReference type="ARBA" id="ARBA00022723"/>
    </source>
</evidence>
<dbReference type="GO" id="GO:0003677">
    <property type="term" value="F:DNA binding"/>
    <property type="evidence" value="ECO:0007669"/>
    <property type="project" value="InterPro"/>
</dbReference>
<dbReference type="Pfam" id="PF00172">
    <property type="entry name" value="Zn_clus"/>
    <property type="match status" value="1"/>
</dbReference>
<feature type="compositionally biased region" description="Polar residues" evidence="3">
    <location>
        <begin position="59"/>
        <end position="73"/>
    </location>
</feature>
<organism evidence="5 6">
    <name type="scientific">Fusarium tricinctum</name>
    <dbReference type="NCBI Taxonomy" id="61284"/>
    <lineage>
        <taxon>Eukaryota</taxon>
        <taxon>Fungi</taxon>
        <taxon>Dikarya</taxon>
        <taxon>Ascomycota</taxon>
        <taxon>Pezizomycotina</taxon>
        <taxon>Sordariomycetes</taxon>
        <taxon>Hypocreomycetidae</taxon>
        <taxon>Hypocreales</taxon>
        <taxon>Nectriaceae</taxon>
        <taxon>Fusarium</taxon>
        <taxon>Fusarium tricinctum species complex</taxon>
    </lineage>
</organism>
<protein>
    <recommendedName>
        <fullName evidence="4">Zn(2)-C6 fungal-type domain-containing protein</fullName>
    </recommendedName>
</protein>
<feature type="domain" description="Zn(2)-C6 fungal-type" evidence="4">
    <location>
        <begin position="5"/>
        <end position="35"/>
    </location>
</feature>
<gene>
    <name evidence="5" type="ORF">BKA59DRAFT_502612</name>
</gene>
<dbReference type="Proteomes" id="UP000813427">
    <property type="component" value="Unassembled WGS sequence"/>
</dbReference>
<dbReference type="InterPro" id="IPR007219">
    <property type="entry name" value="XnlR_reg_dom"/>
</dbReference>
<dbReference type="PANTHER" id="PTHR47585">
    <property type="match status" value="1"/>
</dbReference>
<name>A0A8K0RT81_9HYPO</name>
<dbReference type="InterPro" id="IPR036864">
    <property type="entry name" value="Zn2-C6_fun-type_DNA-bd_sf"/>
</dbReference>
<dbReference type="SMART" id="SM00906">
    <property type="entry name" value="Fungal_trans"/>
    <property type="match status" value="1"/>
</dbReference>
<keyword evidence="1" id="KW-0479">Metal-binding</keyword>
<dbReference type="PANTHER" id="PTHR47585:SF1">
    <property type="entry name" value="DUF1446 DOMAIN-CONTAINING PROTEIN"/>
    <property type="match status" value="1"/>
</dbReference>
<evidence type="ECO:0000259" key="4">
    <source>
        <dbReference type="PROSITE" id="PS50048"/>
    </source>
</evidence>